<dbReference type="AlphaFoldDB" id="A0A8B2PMI2"/>
<comment type="caution">
    <text evidence="1">The sequence shown here is derived from an EMBL/GenBank/DDBJ whole genome shotgun (WGS) entry which is preliminary data.</text>
</comment>
<gene>
    <name evidence="1" type="ORF">HY3_05735</name>
</gene>
<proteinExistence type="predicted"/>
<dbReference type="EMBL" id="AWFB01000078">
    <property type="protein sequence ID" value="RAN30651.1"/>
    <property type="molecule type" value="Genomic_DNA"/>
</dbReference>
<keyword evidence="2" id="KW-1185">Reference proteome</keyword>
<evidence type="ECO:0000313" key="2">
    <source>
        <dbReference type="Proteomes" id="UP000249123"/>
    </source>
</evidence>
<evidence type="ECO:0000313" key="1">
    <source>
        <dbReference type="EMBL" id="RAN30651.1"/>
    </source>
</evidence>
<dbReference type="Proteomes" id="UP000249123">
    <property type="component" value="Unassembled WGS sequence"/>
</dbReference>
<organism evidence="1 2">
    <name type="scientific">Hyphomonas pacifica</name>
    <dbReference type="NCBI Taxonomy" id="1280941"/>
    <lineage>
        <taxon>Bacteria</taxon>
        <taxon>Pseudomonadati</taxon>
        <taxon>Pseudomonadota</taxon>
        <taxon>Alphaproteobacteria</taxon>
        <taxon>Hyphomonadales</taxon>
        <taxon>Hyphomonadaceae</taxon>
        <taxon>Hyphomonas</taxon>
    </lineage>
</organism>
<reference evidence="1 2" key="1">
    <citation type="submission" date="2013-04" db="EMBL/GenBank/DDBJ databases">
        <title>Hyphomonas sp. T24B3 Genome Sequencing.</title>
        <authorList>
            <person name="Lai Q."/>
            <person name="Shao Z."/>
        </authorList>
    </citation>
    <scope>NUCLEOTIDE SEQUENCE [LARGE SCALE GENOMIC DNA]</scope>
    <source>
        <strain evidence="1 2">T24B3</strain>
    </source>
</reference>
<dbReference type="RefSeq" id="WP_112063405.1">
    <property type="nucleotide sequence ID" value="NZ_AWFB01000078.1"/>
</dbReference>
<protein>
    <submittedName>
        <fullName evidence="1">Uncharacterized protein</fullName>
    </submittedName>
</protein>
<accession>A0A8B2PMI2</accession>
<name>A0A8B2PMI2_9PROT</name>
<sequence>MADPFEVRAERLQESLVFGEVAQELGLSGSSRAGWDCPACQCAATVRERSDHMGARCTHAACGKGFSFVGLVMAAEHKPAMDALRWLEDFVERRDAGGGDASDMFEGV</sequence>